<accession>A0ABP0F070</accession>
<comment type="caution">
    <text evidence="3">The sequence shown here is derived from an EMBL/GenBank/DDBJ whole genome shotgun (WGS) entry which is preliminary data.</text>
</comment>
<dbReference type="SUPFAM" id="SSF48452">
    <property type="entry name" value="TPR-like"/>
    <property type="match status" value="1"/>
</dbReference>
<dbReference type="EMBL" id="CAWYQH010000002">
    <property type="protein sequence ID" value="CAK8673124.1"/>
    <property type="molecule type" value="Genomic_DNA"/>
</dbReference>
<organism evidence="3 4">
    <name type="scientific">Clavelina lepadiformis</name>
    <name type="common">Light-bulb sea squirt</name>
    <name type="synonym">Ascidia lepadiformis</name>
    <dbReference type="NCBI Taxonomy" id="159417"/>
    <lineage>
        <taxon>Eukaryota</taxon>
        <taxon>Metazoa</taxon>
        <taxon>Chordata</taxon>
        <taxon>Tunicata</taxon>
        <taxon>Ascidiacea</taxon>
        <taxon>Aplousobranchia</taxon>
        <taxon>Clavelinidae</taxon>
        <taxon>Clavelina</taxon>
    </lineage>
</organism>
<dbReference type="InterPro" id="IPR019734">
    <property type="entry name" value="TPR_rpt"/>
</dbReference>
<dbReference type="Pfam" id="PF13424">
    <property type="entry name" value="TPR_12"/>
    <property type="match status" value="1"/>
</dbReference>
<dbReference type="Gene3D" id="1.25.40.10">
    <property type="entry name" value="Tetratricopeptide repeat domain"/>
    <property type="match status" value="1"/>
</dbReference>
<keyword evidence="4" id="KW-1185">Reference proteome</keyword>
<evidence type="ECO:0000313" key="3">
    <source>
        <dbReference type="EMBL" id="CAK8673124.1"/>
    </source>
</evidence>
<dbReference type="PANTHER" id="PTHR19959">
    <property type="entry name" value="KINESIN LIGHT CHAIN"/>
    <property type="match status" value="1"/>
</dbReference>
<dbReference type="Proteomes" id="UP001642483">
    <property type="component" value="Unassembled WGS sequence"/>
</dbReference>
<proteinExistence type="predicted"/>
<keyword evidence="1" id="KW-0802">TPR repeat</keyword>
<name>A0ABP0F070_CLALP</name>
<gene>
    <name evidence="3" type="ORF">CVLEPA_LOCUS2906</name>
</gene>
<dbReference type="Pfam" id="PF03445">
    <property type="entry name" value="DUF294"/>
    <property type="match status" value="1"/>
</dbReference>
<feature type="domain" description="Protein-PII uridylyltransferase N-terminal" evidence="2">
    <location>
        <begin position="156"/>
        <end position="226"/>
    </location>
</feature>
<feature type="repeat" description="TPR" evidence="1">
    <location>
        <begin position="735"/>
        <end position="768"/>
    </location>
</feature>
<dbReference type="InterPro" id="IPR005105">
    <property type="entry name" value="GlnD_Uridyltrans_N"/>
</dbReference>
<dbReference type="PROSITE" id="PS50005">
    <property type="entry name" value="TPR"/>
    <property type="match status" value="1"/>
</dbReference>
<evidence type="ECO:0000256" key="1">
    <source>
        <dbReference type="PROSITE-ProRule" id="PRU00339"/>
    </source>
</evidence>
<evidence type="ECO:0000313" key="4">
    <source>
        <dbReference type="Proteomes" id="UP001642483"/>
    </source>
</evidence>
<sequence length="902" mass="105093">MAGSSHVVDSTCEQELNKIAEQLKQFLDKNGKEKNSEKSASIFHQMGLFYKEQSKQDDSITKKLSLIRSAALLNAAVTRQPGNKQFKQSIRDFCSDLLKTAGAKILDADLLKIAQEVKEMVKEMRKKTNESLQQVNNIPYDVTIDEQKELEAEKITNIKTIQAQITENYKNMMKFVSNECEKIMGNSPSKYSITGMGSLARYEITPFSDFEHIILLEEGGQEKDNYPQVLEYFRWFSVIFQTIIINLQETIIPSVAIPSFKHVTKPGEKEFFDAFTKRGISFDGLMPHACKLPLGRMEKTKKKPWTTELIKPVNEMLTYLDKDEDLKNGYRISDVLMNNCQVYGDEQIYQQFSEGVRNVLQSDQPSHHDRLMQQLNEDLTNFDAFNCLNTLFADSKFNIKRLVYRTSTLFISALGRLNSVDDGSSFAIIDQLNNNNIIDDETAHLLSYAIAVSCQVRLKVYMEKESQDDYVGEEQLYDIFDNKVFANLIDTVGERSMVDYFAIVYNLQNVLKSIDDLSNLKFNITLTPRDKFRMLRMLQLHDRIISEWESHSQEQPPNTSSQDELWIRYHVARAYCIMHKYKDSLLMWEWLEERDIEDHWLKGRRMREKVCCLYYLDRFQEALQFIGRVKSEVLNLNLSDSDKYSLYGHLTYISAQCQYKLKEYQLAIDQYMEASEYFARVDQRDELWKEISRANCFYYIGLCLYDLGDYNAANNEVEESLQHFEQHNGSVNDKCECYSLLGRCNLERDDYDKALKYFQTELDLRLQFVPNEKQDSDEKIEFARKTIQICQENLELEMLYWMTWWGLEFTNLVTHIELAQEQKRLETAGALGGVLTKISAIDFHHHCGNLYCMFSASHPYGLVPGLAIRPTLNNKQLVLRIQTGQMLLQLTKWDSDHEETEV</sequence>
<dbReference type="PANTHER" id="PTHR19959:SF119">
    <property type="entry name" value="FUNGAL LIPASE-LIKE DOMAIN-CONTAINING PROTEIN"/>
    <property type="match status" value="1"/>
</dbReference>
<protein>
    <recommendedName>
        <fullName evidence="2">Protein-PII uridylyltransferase N-terminal domain-containing protein</fullName>
    </recommendedName>
</protein>
<evidence type="ECO:0000259" key="2">
    <source>
        <dbReference type="Pfam" id="PF03445"/>
    </source>
</evidence>
<dbReference type="SMART" id="SM00028">
    <property type="entry name" value="TPR"/>
    <property type="match status" value="4"/>
</dbReference>
<dbReference type="InterPro" id="IPR011990">
    <property type="entry name" value="TPR-like_helical_dom_sf"/>
</dbReference>
<reference evidence="3 4" key="1">
    <citation type="submission" date="2024-02" db="EMBL/GenBank/DDBJ databases">
        <authorList>
            <person name="Daric V."/>
            <person name="Darras S."/>
        </authorList>
    </citation>
    <scope>NUCLEOTIDE SEQUENCE [LARGE SCALE GENOMIC DNA]</scope>
</reference>